<gene>
    <name evidence="2" type="ORF">G4Y79_00520</name>
</gene>
<keyword evidence="2" id="KW-0808">Transferase</keyword>
<dbReference type="InterPro" id="IPR011044">
    <property type="entry name" value="Quino_amine_DH_bsu"/>
</dbReference>
<evidence type="ECO:0000256" key="1">
    <source>
        <dbReference type="SAM" id="SignalP"/>
    </source>
</evidence>
<dbReference type="AlphaFoldDB" id="A0A7S8IFF1"/>
<dbReference type="Pfam" id="PF05096">
    <property type="entry name" value="Glu_cyclase_2"/>
    <property type="match status" value="1"/>
</dbReference>
<feature type="signal peptide" evidence="1">
    <location>
        <begin position="1"/>
        <end position="22"/>
    </location>
</feature>
<dbReference type="InterPro" id="IPR007788">
    <property type="entry name" value="QCT"/>
</dbReference>
<keyword evidence="1" id="KW-0732">Signal</keyword>
<sequence>MKRRLAVVTLLLLSLIIGVASAQQTAIEVLVPEVLNVYPHDTDAFTQGLLWHEGTLYESTGQRGESTLREVDIETGEPVRAVDVTAPADATADTPLYFAEGLEQVGDQLIQLTWTSGDALVYDMASFEQVDTYEYEGEGWGLCYDDRYLFMSDGSSYISVRDADTFDLIVRFAVTLEGQVLQASLLNELECVGDDIYANLWQTDYIARIDKYSGQITGLIDASTLLTEEERAELASGSVLNGIAYNPESDTFYITGKRWPKLFEVQFVPAPETEPAG</sequence>
<dbReference type="Proteomes" id="UP000594468">
    <property type="component" value="Chromosome"/>
</dbReference>
<protein>
    <submittedName>
        <fullName evidence="2">Glutaminyl-peptide cyclotransferase</fullName>
    </submittedName>
</protein>
<dbReference type="Gene3D" id="2.130.10.10">
    <property type="entry name" value="YVTN repeat-like/Quinoprotein amine dehydrogenase"/>
    <property type="match status" value="1"/>
</dbReference>
<dbReference type="KEGG" id="pmet:G4Y79_00520"/>
<organism evidence="2 3">
    <name type="scientific">Phototrophicus methaneseepsis</name>
    <dbReference type="NCBI Taxonomy" id="2710758"/>
    <lineage>
        <taxon>Bacteria</taxon>
        <taxon>Bacillati</taxon>
        <taxon>Chloroflexota</taxon>
        <taxon>Candidatus Thermofontia</taxon>
        <taxon>Phototrophicales</taxon>
        <taxon>Phototrophicaceae</taxon>
        <taxon>Phototrophicus</taxon>
    </lineage>
</organism>
<accession>A0A7S8IFF1</accession>
<proteinExistence type="predicted"/>
<dbReference type="PANTHER" id="PTHR31270">
    <property type="entry name" value="GLUTAMINYL-PEPTIDE CYCLOTRANSFERASE"/>
    <property type="match status" value="1"/>
</dbReference>
<evidence type="ECO:0000313" key="3">
    <source>
        <dbReference type="Proteomes" id="UP000594468"/>
    </source>
</evidence>
<dbReference type="GO" id="GO:0016603">
    <property type="term" value="F:glutaminyl-peptide cyclotransferase activity"/>
    <property type="evidence" value="ECO:0007669"/>
    <property type="project" value="InterPro"/>
</dbReference>
<keyword evidence="3" id="KW-1185">Reference proteome</keyword>
<evidence type="ECO:0000313" key="2">
    <source>
        <dbReference type="EMBL" id="QPC82888.1"/>
    </source>
</evidence>
<dbReference type="PANTHER" id="PTHR31270:SF1">
    <property type="entry name" value="GLUTAMINYL-PEPTIDE CYCLOTRANSFERASE"/>
    <property type="match status" value="1"/>
</dbReference>
<dbReference type="InterPro" id="IPR015943">
    <property type="entry name" value="WD40/YVTN_repeat-like_dom_sf"/>
</dbReference>
<name>A0A7S8IFF1_9CHLR</name>
<feature type="chain" id="PRO_5032783499" evidence="1">
    <location>
        <begin position="23"/>
        <end position="277"/>
    </location>
</feature>
<dbReference type="EMBL" id="CP062983">
    <property type="protein sequence ID" value="QPC82888.1"/>
    <property type="molecule type" value="Genomic_DNA"/>
</dbReference>
<reference evidence="2 3" key="1">
    <citation type="submission" date="2020-02" db="EMBL/GenBank/DDBJ databases">
        <authorList>
            <person name="Zheng R.K."/>
            <person name="Sun C.M."/>
        </authorList>
    </citation>
    <scope>NUCLEOTIDE SEQUENCE [LARGE SCALE GENOMIC DNA]</scope>
    <source>
        <strain evidence="3">rifampicinis</strain>
    </source>
</reference>
<dbReference type="SUPFAM" id="SSF50969">
    <property type="entry name" value="YVTN repeat-like/Quinoprotein amine dehydrogenase"/>
    <property type="match status" value="1"/>
</dbReference>
<dbReference type="RefSeq" id="WP_195170957.1">
    <property type="nucleotide sequence ID" value="NZ_CP062983.1"/>
</dbReference>